<dbReference type="InterPro" id="IPR012903">
    <property type="entry name" value="Nif11"/>
</dbReference>
<proteinExistence type="predicted"/>
<name>A0A381ZAZ4_9ZZZZ</name>
<dbReference type="Pfam" id="PF07862">
    <property type="entry name" value="Nif11"/>
    <property type="match status" value="1"/>
</dbReference>
<sequence>MSRENVEQFMNQVAESEELQARIGEEIDTASLIALGTECGCEFTVEELQELSRHGGVAWRHWRSFPLPTKGLSSWRLASCGVVDEFTQAD</sequence>
<reference evidence="2" key="1">
    <citation type="submission" date="2018-05" db="EMBL/GenBank/DDBJ databases">
        <authorList>
            <person name="Lanie J.A."/>
            <person name="Ng W.-L."/>
            <person name="Kazmierczak K.M."/>
            <person name="Andrzejewski T.M."/>
            <person name="Davidsen T.M."/>
            <person name="Wayne K.J."/>
            <person name="Tettelin H."/>
            <person name="Glass J.I."/>
            <person name="Rusch D."/>
            <person name="Podicherti R."/>
            <person name="Tsui H.-C.T."/>
            <person name="Winkler M.E."/>
        </authorList>
    </citation>
    <scope>NUCLEOTIDE SEQUENCE</scope>
</reference>
<protein>
    <recommendedName>
        <fullName evidence="1">Nif11 domain-containing protein</fullName>
    </recommendedName>
</protein>
<accession>A0A381ZAZ4</accession>
<dbReference type="AlphaFoldDB" id="A0A381ZAZ4"/>
<evidence type="ECO:0000259" key="1">
    <source>
        <dbReference type="Pfam" id="PF07862"/>
    </source>
</evidence>
<feature type="domain" description="Nif11" evidence="1">
    <location>
        <begin position="1"/>
        <end position="48"/>
    </location>
</feature>
<gene>
    <name evidence="2" type="ORF">METZ01_LOCUS138896</name>
</gene>
<evidence type="ECO:0000313" key="2">
    <source>
        <dbReference type="EMBL" id="SVA86042.1"/>
    </source>
</evidence>
<organism evidence="2">
    <name type="scientific">marine metagenome</name>
    <dbReference type="NCBI Taxonomy" id="408172"/>
    <lineage>
        <taxon>unclassified sequences</taxon>
        <taxon>metagenomes</taxon>
        <taxon>ecological metagenomes</taxon>
    </lineage>
</organism>
<dbReference type="EMBL" id="UINC01020506">
    <property type="protein sequence ID" value="SVA86042.1"/>
    <property type="molecule type" value="Genomic_DNA"/>
</dbReference>